<proteinExistence type="predicted"/>
<evidence type="ECO:0000313" key="1">
    <source>
        <dbReference type="EMBL" id="CAI2369897.1"/>
    </source>
</evidence>
<reference evidence="1" key="1">
    <citation type="submission" date="2023-07" db="EMBL/GenBank/DDBJ databases">
        <authorList>
            <consortium name="AG Swart"/>
            <person name="Singh M."/>
            <person name="Singh A."/>
            <person name="Seah K."/>
            <person name="Emmerich C."/>
        </authorList>
    </citation>
    <scope>NUCLEOTIDE SEQUENCE</scope>
    <source>
        <strain evidence="1">DP1</strain>
    </source>
</reference>
<keyword evidence="2" id="KW-1185">Reference proteome</keyword>
<evidence type="ECO:0000313" key="2">
    <source>
        <dbReference type="Proteomes" id="UP001295684"/>
    </source>
</evidence>
<gene>
    <name evidence="1" type="ORF">ECRASSUSDP1_LOCUS11201</name>
</gene>
<name>A0AAD1XFI7_EUPCR</name>
<organism evidence="1 2">
    <name type="scientific">Euplotes crassus</name>
    <dbReference type="NCBI Taxonomy" id="5936"/>
    <lineage>
        <taxon>Eukaryota</taxon>
        <taxon>Sar</taxon>
        <taxon>Alveolata</taxon>
        <taxon>Ciliophora</taxon>
        <taxon>Intramacronucleata</taxon>
        <taxon>Spirotrichea</taxon>
        <taxon>Hypotrichia</taxon>
        <taxon>Euplotida</taxon>
        <taxon>Euplotidae</taxon>
        <taxon>Moneuplotes</taxon>
    </lineage>
</organism>
<protein>
    <submittedName>
        <fullName evidence="1">Uncharacterized protein</fullName>
    </submittedName>
</protein>
<accession>A0AAD1XFI7</accession>
<dbReference type="AlphaFoldDB" id="A0AAD1XFI7"/>
<dbReference type="EMBL" id="CAMPGE010011052">
    <property type="protein sequence ID" value="CAI2369897.1"/>
    <property type="molecule type" value="Genomic_DNA"/>
</dbReference>
<dbReference type="Proteomes" id="UP001295684">
    <property type="component" value="Unassembled WGS sequence"/>
</dbReference>
<sequence>MSKGVREKYFDKKSPCNPKIRLPRVKKEKLLNKNVKIQKIHDDFERHLNQREIGLFGMDKKLFKEILEKIGYPMSLTKAIEGYLKVEDLEKQGNLHIALQTLAKWVYQNCKSLNPDVKSKSRSIRSFSTVNRSLASIHKLRERKSTQDSLDYCEMEYRQGTNRVSKVNTELKLPDLKRLRSRVNKLLPDPKHPWRDPLKNTPFKWYEMIDVSSDSEGEGDQDDKCSFLRKLTVNRRKRREETEKKMRELKMTPEYGMNAAKIRLKEKKRKEDSMLRSSGVDKLTSCLTSELSNSIGAYNLKILLKRKWYEDKKNYKIMGTLSKKEERRLSKVIPLHRFT</sequence>
<comment type="caution">
    <text evidence="1">The sequence shown here is derived from an EMBL/GenBank/DDBJ whole genome shotgun (WGS) entry which is preliminary data.</text>
</comment>